<evidence type="ECO:0000313" key="1">
    <source>
        <dbReference type="EMBL" id="ETO19591.1"/>
    </source>
</evidence>
<dbReference type="AlphaFoldDB" id="X6N0J2"/>
<dbReference type="Proteomes" id="UP000023152">
    <property type="component" value="Unassembled WGS sequence"/>
</dbReference>
<reference evidence="1 2" key="1">
    <citation type="journal article" date="2013" name="Curr. Biol.">
        <title>The Genome of the Foraminiferan Reticulomyxa filosa.</title>
        <authorList>
            <person name="Glockner G."/>
            <person name="Hulsmann N."/>
            <person name="Schleicher M."/>
            <person name="Noegel A.A."/>
            <person name="Eichinger L."/>
            <person name="Gallinger C."/>
            <person name="Pawlowski J."/>
            <person name="Sierra R."/>
            <person name="Euteneuer U."/>
            <person name="Pillet L."/>
            <person name="Moustafa A."/>
            <person name="Platzer M."/>
            <person name="Groth M."/>
            <person name="Szafranski K."/>
            <person name="Schliwa M."/>
        </authorList>
    </citation>
    <scope>NUCLEOTIDE SEQUENCE [LARGE SCALE GENOMIC DNA]</scope>
</reference>
<accession>X6N0J2</accession>
<keyword evidence="2" id="KW-1185">Reference proteome</keyword>
<name>X6N0J2_RETFI</name>
<gene>
    <name evidence="1" type="ORF">RFI_17638</name>
</gene>
<sequence length="341" mass="39982">MKVQNECGKIETFEKLALQQRLRIQVCQIIIVLIIKNDVEMRSNMPKNKSRWCCQEKKVEISYKVVEELAKLNQDTCQQEDEDYEEEEAKDSKKIQKLYCIDLICSRSACKSLQIIADLHIAKDAKNNNNNRYFVCVRTSANLEFGSCICRKNQQTLPRKKIVMVLTSSLETLDRLKIPYQAVSFITMAIIKPTKKKKKKDVVILAKYRHQHYGVATAIEKKWKAKKSLKNTHYDYQEKLPHQENRSIRVVQFNGGVLRNSVNTSANKKKKIMMMRRMMKIRKRIFKKKKKYSGRFSEFGYLLFTTASVDFVFPDCVELQFIGSNEQGRYRNDTNCSRQNV</sequence>
<protein>
    <submittedName>
        <fullName evidence="1">Uncharacterized protein</fullName>
    </submittedName>
</protein>
<dbReference type="EMBL" id="ASPP01013493">
    <property type="protein sequence ID" value="ETO19591.1"/>
    <property type="molecule type" value="Genomic_DNA"/>
</dbReference>
<organism evidence="1 2">
    <name type="scientific">Reticulomyxa filosa</name>
    <dbReference type="NCBI Taxonomy" id="46433"/>
    <lineage>
        <taxon>Eukaryota</taxon>
        <taxon>Sar</taxon>
        <taxon>Rhizaria</taxon>
        <taxon>Retaria</taxon>
        <taxon>Foraminifera</taxon>
        <taxon>Monothalamids</taxon>
        <taxon>Reticulomyxidae</taxon>
        <taxon>Reticulomyxa</taxon>
    </lineage>
</organism>
<evidence type="ECO:0000313" key="2">
    <source>
        <dbReference type="Proteomes" id="UP000023152"/>
    </source>
</evidence>
<comment type="caution">
    <text evidence="1">The sequence shown here is derived from an EMBL/GenBank/DDBJ whole genome shotgun (WGS) entry which is preliminary data.</text>
</comment>
<proteinExistence type="predicted"/>